<dbReference type="Gene3D" id="3.40.50.1820">
    <property type="entry name" value="alpha/beta hydrolase"/>
    <property type="match status" value="1"/>
</dbReference>
<dbReference type="Proteomes" id="UP000248764">
    <property type="component" value="Unassembled WGS sequence"/>
</dbReference>
<reference evidence="2 3" key="1">
    <citation type="submission" date="2018-01" db="EMBL/GenBank/DDBJ databases">
        <title>Draft genome sequence of Jiangella sp. GTF31.</title>
        <authorList>
            <person name="Sahin N."/>
            <person name="Ay H."/>
            <person name="Saygin H."/>
        </authorList>
    </citation>
    <scope>NUCLEOTIDE SEQUENCE [LARGE SCALE GENOMIC DNA]</scope>
    <source>
        <strain evidence="2 3">GTF31</strain>
    </source>
</reference>
<gene>
    <name evidence="2" type="ORF">C1I92_03150</name>
</gene>
<dbReference type="InterPro" id="IPR000073">
    <property type="entry name" value="AB_hydrolase_1"/>
</dbReference>
<keyword evidence="3" id="KW-1185">Reference proteome</keyword>
<dbReference type="SUPFAM" id="SSF53474">
    <property type="entry name" value="alpha/beta-Hydrolases"/>
    <property type="match status" value="1"/>
</dbReference>
<keyword evidence="2" id="KW-0378">Hydrolase</keyword>
<sequence length="268" mass="27196">MPHVTSADGTAIGYDRIGDDGPVVVLVGGGLDDGSENAPLGEHLAAAGLAVVNYRRRGRGDSGDRPPYAVAREVEDLAAVIDAAGGRAHLFGASSGGALALEAAVAGLAVDRIAVHEVPYLVDEPMVAAWRGYVAGLDAALGRGDRDEALRLFMRLAGSPEEQIAAAEAAPVWPALRELAPTLRYDAACLGAGPPPADRLANVTQPVLLSTGVTVDPHSAGLPVDFFGAAADAAAASLPNAHRLTVEVAGHVADPALLAPKLAAFYTA</sequence>
<dbReference type="EMBL" id="POTW01000005">
    <property type="protein sequence ID" value="PZF85892.1"/>
    <property type="molecule type" value="Genomic_DNA"/>
</dbReference>
<protein>
    <submittedName>
        <fullName evidence="2">Hydrolase</fullName>
    </submittedName>
</protein>
<comment type="caution">
    <text evidence="2">The sequence shown here is derived from an EMBL/GenBank/DDBJ whole genome shotgun (WGS) entry which is preliminary data.</text>
</comment>
<dbReference type="Pfam" id="PF12697">
    <property type="entry name" value="Abhydrolase_6"/>
    <property type="match status" value="1"/>
</dbReference>
<dbReference type="GO" id="GO:0016787">
    <property type="term" value="F:hydrolase activity"/>
    <property type="evidence" value="ECO:0007669"/>
    <property type="project" value="UniProtKB-KW"/>
</dbReference>
<evidence type="ECO:0000313" key="2">
    <source>
        <dbReference type="EMBL" id="PZF85892.1"/>
    </source>
</evidence>
<evidence type="ECO:0000313" key="3">
    <source>
        <dbReference type="Proteomes" id="UP000248764"/>
    </source>
</evidence>
<organism evidence="2 3">
    <name type="scientific">Jiangella anatolica</name>
    <dbReference type="NCBI Taxonomy" id="2670374"/>
    <lineage>
        <taxon>Bacteria</taxon>
        <taxon>Bacillati</taxon>
        <taxon>Actinomycetota</taxon>
        <taxon>Actinomycetes</taxon>
        <taxon>Jiangellales</taxon>
        <taxon>Jiangellaceae</taxon>
        <taxon>Jiangella</taxon>
    </lineage>
</organism>
<dbReference type="InterPro" id="IPR029058">
    <property type="entry name" value="AB_hydrolase_fold"/>
</dbReference>
<evidence type="ECO:0000259" key="1">
    <source>
        <dbReference type="Pfam" id="PF12697"/>
    </source>
</evidence>
<dbReference type="RefSeq" id="WP_111253214.1">
    <property type="nucleotide sequence ID" value="NZ_POTW01000005.1"/>
</dbReference>
<feature type="domain" description="AB hydrolase-1" evidence="1">
    <location>
        <begin position="25"/>
        <end position="257"/>
    </location>
</feature>
<proteinExistence type="predicted"/>
<name>A0A2W2BIR4_9ACTN</name>
<accession>A0A2W2BIR4</accession>
<dbReference type="AlphaFoldDB" id="A0A2W2BIR4"/>